<evidence type="ECO:0000313" key="1">
    <source>
        <dbReference type="EMBL" id="MBA0857021.1"/>
    </source>
</evidence>
<reference evidence="1 2" key="1">
    <citation type="journal article" date="2019" name="Genome Biol. Evol.">
        <title>Insights into the evolution of the New World diploid cottons (Gossypium, subgenus Houzingenia) based on genome sequencing.</title>
        <authorList>
            <person name="Grover C.E."/>
            <person name="Arick M.A. 2nd"/>
            <person name="Thrash A."/>
            <person name="Conover J.L."/>
            <person name="Sanders W.S."/>
            <person name="Peterson D.G."/>
            <person name="Frelichowski J.E."/>
            <person name="Scheffler J.A."/>
            <person name="Scheffler B.E."/>
            <person name="Wendel J.F."/>
        </authorList>
    </citation>
    <scope>NUCLEOTIDE SEQUENCE [LARGE SCALE GENOMIC DNA]</scope>
    <source>
        <strain evidence="1">1</strain>
        <tissue evidence="1">Leaf</tissue>
    </source>
</reference>
<keyword evidence="2" id="KW-1185">Reference proteome</keyword>
<sequence>MQWAHNQTGVWFAVTTLQPKSITGLLPHCA</sequence>
<dbReference type="EMBL" id="JABFAF010000006">
    <property type="protein sequence ID" value="MBA0857021.1"/>
    <property type="molecule type" value="Genomic_DNA"/>
</dbReference>
<gene>
    <name evidence="1" type="ORF">Goshw_006312</name>
</gene>
<comment type="caution">
    <text evidence="1">The sequence shown here is derived from an EMBL/GenBank/DDBJ whole genome shotgun (WGS) entry which is preliminary data.</text>
</comment>
<name>A0A7J9LED9_GOSSC</name>
<accession>A0A7J9LED9</accession>
<protein>
    <submittedName>
        <fullName evidence="1">Uncharacterized protein</fullName>
    </submittedName>
</protein>
<evidence type="ECO:0000313" key="2">
    <source>
        <dbReference type="Proteomes" id="UP000593576"/>
    </source>
</evidence>
<dbReference type="Proteomes" id="UP000593576">
    <property type="component" value="Unassembled WGS sequence"/>
</dbReference>
<proteinExistence type="predicted"/>
<organism evidence="1 2">
    <name type="scientific">Gossypium schwendimanii</name>
    <name type="common">Cotton</name>
    <dbReference type="NCBI Taxonomy" id="34291"/>
    <lineage>
        <taxon>Eukaryota</taxon>
        <taxon>Viridiplantae</taxon>
        <taxon>Streptophyta</taxon>
        <taxon>Embryophyta</taxon>
        <taxon>Tracheophyta</taxon>
        <taxon>Spermatophyta</taxon>
        <taxon>Magnoliopsida</taxon>
        <taxon>eudicotyledons</taxon>
        <taxon>Gunneridae</taxon>
        <taxon>Pentapetalae</taxon>
        <taxon>rosids</taxon>
        <taxon>malvids</taxon>
        <taxon>Malvales</taxon>
        <taxon>Malvaceae</taxon>
        <taxon>Malvoideae</taxon>
        <taxon>Gossypium</taxon>
    </lineage>
</organism>
<dbReference type="AlphaFoldDB" id="A0A7J9LED9"/>